<dbReference type="EMBL" id="CAJOBH010149061">
    <property type="protein sequence ID" value="CAF4839046.1"/>
    <property type="molecule type" value="Genomic_DNA"/>
</dbReference>
<protein>
    <submittedName>
        <fullName evidence="1">Uncharacterized protein</fullName>
    </submittedName>
</protein>
<dbReference type="Proteomes" id="UP000681967">
    <property type="component" value="Unassembled WGS sequence"/>
</dbReference>
<proteinExistence type="predicted"/>
<organism evidence="1 3">
    <name type="scientific">Rotaria magnacalcarata</name>
    <dbReference type="NCBI Taxonomy" id="392030"/>
    <lineage>
        <taxon>Eukaryota</taxon>
        <taxon>Metazoa</taxon>
        <taxon>Spiralia</taxon>
        <taxon>Gnathifera</taxon>
        <taxon>Rotifera</taxon>
        <taxon>Eurotatoria</taxon>
        <taxon>Bdelloidea</taxon>
        <taxon>Philodinida</taxon>
        <taxon>Philodinidae</taxon>
        <taxon>Rotaria</taxon>
    </lineage>
</organism>
<evidence type="ECO:0000313" key="2">
    <source>
        <dbReference type="EMBL" id="CAF4839046.1"/>
    </source>
</evidence>
<dbReference type="EMBL" id="CAJOBJ010111534">
    <property type="protein sequence ID" value="CAF4633960.1"/>
    <property type="molecule type" value="Genomic_DNA"/>
</dbReference>
<evidence type="ECO:0000313" key="1">
    <source>
        <dbReference type="EMBL" id="CAF4633960.1"/>
    </source>
</evidence>
<name>A0A8S2ZI74_9BILA</name>
<comment type="caution">
    <text evidence="1">The sequence shown here is derived from an EMBL/GenBank/DDBJ whole genome shotgun (WGS) entry which is preliminary data.</text>
</comment>
<dbReference type="Proteomes" id="UP000681720">
    <property type="component" value="Unassembled WGS sequence"/>
</dbReference>
<reference evidence="1" key="1">
    <citation type="submission" date="2021-02" db="EMBL/GenBank/DDBJ databases">
        <authorList>
            <person name="Nowell W R."/>
        </authorList>
    </citation>
    <scope>NUCLEOTIDE SEQUENCE</scope>
</reference>
<feature type="non-terminal residue" evidence="1">
    <location>
        <position position="1"/>
    </location>
</feature>
<evidence type="ECO:0000313" key="3">
    <source>
        <dbReference type="Proteomes" id="UP000681720"/>
    </source>
</evidence>
<gene>
    <name evidence="2" type="ORF">BYL167_LOCUS49743</name>
    <name evidence="1" type="ORF">GIL414_LOCUS40331</name>
</gene>
<sequence length="56" mass="6531">GRTTNMFQFVDIFSIPEITLLRDVTQYFIDNGIPFGSEYVHYDVSVCLIMNRNQVI</sequence>
<accession>A0A8S2ZI74</accession>
<dbReference type="AlphaFoldDB" id="A0A8S2ZI74"/>